<dbReference type="OMA" id="VWTFNTQ"/>
<dbReference type="Gene3D" id="3.50.30.50">
    <property type="entry name" value="Putative cyclase"/>
    <property type="match status" value="1"/>
</dbReference>
<dbReference type="InterPro" id="IPR007325">
    <property type="entry name" value="KFase/CYL"/>
</dbReference>
<dbReference type="InterPro" id="IPR037175">
    <property type="entry name" value="KFase_sf"/>
</dbReference>
<protein>
    <recommendedName>
        <fullName evidence="4">Cyclase</fullName>
    </recommendedName>
</protein>
<dbReference type="Pfam" id="PF04199">
    <property type="entry name" value="Cyclase"/>
    <property type="match status" value="1"/>
</dbReference>
<dbReference type="OrthoDB" id="5396at2759"/>
<evidence type="ECO:0000313" key="3">
    <source>
        <dbReference type="Proteomes" id="UP000016931"/>
    </source>
</evidence>
<evidence type="ECO:0000256" key="1">
    <source>
        <dbReference type="ARBA" id="ARBA00007865"/>
    </source>
</evidence>
<dbReference type="GO" id="GO:0004061">
    <property type="term" value="F:arylformamidase activity"/>
    <property type="evidence" value="ECO:0007669"/>
    <property type="project" value="InterPro"/>
</dbReference>
<dbReference type="STRING" id="692275.M3B8E3"/>
<reference evidence="2 3" key="1">
    <citation type="journal article" date="2012" name="PLoS Pathog.">
        <title>Diverse lifestyles and strategies of plant pathogenesis encoded in the genomes of eighteen Dothideomycetes fungi.</title>
        <authorList>
            <person name="Ohm R.A."/>
            <person name="Feau N."/>
            <person name="Henrissat B."/>
            <person name="Schoch C.L."/>
            <person name="Horwitz B.A."/>
            <person name="Barry K.W."/>
            <person name="Condon B.J."/>
            <person name="Copeland A.C."/>
            <person name="Dhillon B."/>
            <person name="Glaser F."/>
            <person name="Hesse C.N."/>
            <person name="Kosti I."/>
            <person name="LaButti K."/>
            <person name="Lindquist E.A."/>
            <person name="Lucas S."/>
            <person name="Salamov A.A."/>
            <person name="Bradshaw R.E."/>
            <person name="Ciuffetti L."/>
            <person name="Hamelin R.C."/>
            <person name="Kema G.H.J."/>
            <person name="Lawrence C."/>
            <person name="Scott J.A."/>
            <person name="Spatafora J.W."/>
            <person name="Turgeon B.G."/>
            <person name="de Wit P.J.G.M."/>
            <person name="Zhong S."/>
            <person name="Goodwin S.B."/>
            <person name="Grigoriev I.V."/>
        </authorList>
    </citation>
    <scope>NUCLEOTIDE SEQUENCE [LARGE SCALE GENOMIC DNA]</scope>
    <source>
        <strain evidence="2 3">SO2202</strain>
    </source>
</reference>
<sequence length="346" mass="39134">MASSIPKFSDLPLDKNGPHHNAWGLYGPNDQLGTLNRLTDTLVRTSASREILTGVRINLDWPLDAQSDVPLFNRQPFRQDMYQKPPRIVNDDVWTFNTQSSSQWDGLRHFGYQREEVFYGGVTLGEIHGEGEKEEKEGEEGKGKVKVEKNGIGAWAEKGIVGRGILLDYHRWRILQNAKKQEEGKSEEEMIPHNAFSTASIPTSTLLQIAQDQNTQIHFGDILLIRTGYFLAYHALTRSEIQTMRSKQPPTFTGVEQSSSMMEFLWSNFSACAADHPSWEAWPTQKEYSLHEVMLAGWGMPIGELWDLEALARHCEEVGRWSFFLVSKPNYVPGGVASPPNVLAIF</sequence>
<dbReference type="PANTHER" id="PTHR34861:SF11">
    <property type="entry name" value="CYCLASE"/>
    <property type="match status" value="1"/>
</dbReference>
<dbReference type="EMBL" id="KB456261">
    <property type="protein sequence ID" value="EMF16122.1"/>
    <property type="molecule type" value="Genomic_DNA"/>
</dbReference>
<proteinExistence type="inferred from homology"/>
<dbReference type="SUPFAM" id="SSF102198">
    <property type="entry name" value="Putative cyclase"/>
    <property type="match status" value="1"/>
</dbReference>
<organism evidence="2 3">
    <name type="scientific">Sphaerulina musiva (strain SO2202)</name>
    <name type="common">Poplar stem canker fungus</name>
    <name type="synonym">Septoria musiva</name>
    <dbReference type="NCBI Taxonomy" id="692275"/>
    <lineage>
        <taxon>Eukaryota</taxon>
        <taxon>Fungi</taxon>
        <taxon>Dikarya</taxon>
        <taxon>Ascomycota</taxon>
        <taxon>Pezizomycotina</taxon>
        <taxon>Dothideomycetes</taxon>
        <taxon>Dothideomycetidae</taxon>
        <taxon>Mycosphaerellales</taxon>
        <taxon>Mycosphaerellaceae</taxon>
        <taxon>Sphaerulina</taxon>
    </lineage>
</organism>
<dbReference type="HOGENOM" id="CLU_030671_1_0_1"/>
<name>M3B8E3_SPHMS</name>
<gene>
    <name evidence="2" type="ORF">SEPMUDRAFT_81577</name>
</gene>
<dbReference type="PANTHER" id="PTHR34861">
    <property type="match status" value="1"/>
</dbReference>
<dbReference type="RefSeq" id="XP_016764243.1">
    <property type="nucleotide sequence ID" value="XM_016910278.1"/>
</dbReference>
<dbReference type="GeneID" id="27907415"/>
<dbReference type="GO" id="GO:0019441">
    <property type="term" value="P:L-tryptophan catabolic process to kynurenine"/>
    <property type="evidence" value="ECO:0007669"/>
    <property type="project" value="InterPro"/>
</dbReference>
<dbReference type="AlphaFoldDB" id="M3B8E3"/>
<dbReference type="Proteomes" id="UP000016931">
    <property type="component" value="Unassembled WGS sequence"/>
</dbReference>
<evidence type="ECO:0008006" key="4">
    <source>
        <dbReference type="Google" id="ProtNLM"/>
    </source>
</evidence>
<accession>M3B8E3</accession>
<dbReference type="eggNOG" id="ENOG502RKE6">
    <property type="taxonomic scope" value="Eukaryota"/>
</dbReference>
<keyword evidence="3" id="KW-1185">Reference proteome</keyword>
<comment type="similarity">
    <text evidence="1">Belongs to the Cyclase 1 superfamily.</text>
</comment>
<evidence type="ECO:0000313" key="2">
    <source>
        <dbReference type="EMBL" id="EMF16122.1"/>
    </source>
</evidence>